<sequence>MRSADLTSPQQMPHFPDTTTLTTEAPPAFPSVPQAAMPDAILMMVPKGHLLPGAGGKIGQPGEAAAGYASVRPLPIWCVVEEASHPAQKNFAVQAIDRALHLAAGRGCESIGLLLADRGEATLIPPRELTSIAHRAFSDFSGDHLFRSFHLLPTDRALPEENVA</sequence>
<dbReference type="EMBL" id="JAPDDS010000016">
    <property type="protein sequence ID" value="MCW1887299.1"/>
    <property type="molecule type" value="Genomic_DNA"/>
</dbReference>
<dbReference type="Proteomes" id="UP001207930">
    <property type="component" value="Unassembled WGS sequence"/>
</dbReference>
<keyword evidence="3" id="KW-1185">Reference proteome</keyword>
<reference evidence="2 3" key="1">
    <citation type="submission" date="2022-10" db="EMBL/GenBank/DDBJ databases">
        <title>Luteolibacter flavescens strain MCCC 1K03193, whole genome shotgun sequencing project.</title>
        <authorList>
            <person name="Zhao G."/>
            <person name="Shen L."/>
        </authorList>
    </citation>
    <scope>NUCLEOTIDE SEQUENCE [LARGE SCALE GENOMIC DNA]</scope>
    <source>
        <strain evidence="2 3">MCCC 1K03193</strain>
    </source>
</reference>
<feature type="region of interest" description="Disordered" evidence="1">
    <location>
        <begin position="1"/>
        <end position="32"/>
    </location>
</feature>
<name>A0ABT3FVQ3_9BACT</name>
<protein>
    <submittedName>
        <fullName evidence="2">Uncharacterized protein</fullName>
    </submittedName>
</protein>
<evidence type="ECO:0000256" key="1">
    <source>
        <dbReference type="SAM" id="MobiDB-lite"/>
    </source>
</evidence>
<feature type="compositionally biased region" description="Polar residues" evidence="1">
    <location>
        <begin position="1"/>
        <end position="23"/>
    </location>
</feature>
<comment type="caution">
    <text evidence="2">The sequence shown here is derived from an EMBL/GenBank/DDBJ whole genome shotgun (WGS) entry which is preliminary data.</text>
</comment>
<evidence type="ECO:0000313" key="3">
    <source>
        <dbReference type="Proteomes" id="UP001207930"/>
    </source>
</evidence>
<gene>
    <name evidence="2" type="ORF">OKA04_21355</name>
</gene>
<accession>A0ABT3FVQ3</accession>
<dbReference type="RefSeq" id="WP_264503255.1">
    <property type="nucleotide sequence ID" value="NZ_JAPDDS010000016.1"/>
</dbReference>
<organism evidence="2 3">
    <name type="scientific">Luteolibacter flavescens</name>
    <dbReference type="NCBI Taxonomy" id="1859460"/>
    <lineage>
        <taxon>Bacteria</taxon>
        <taxon>Pseudomonadati</taxon>
        <taxon>Verrucomicrobiota</taxon>
        <taxon>Verrucomicrobiia</taxon>
        <taxon>Verrucomicrobiales</taxon>
        <taxon>Verrucomicrobiaceae</taxon>
        <taxon>Luteolibacter</taxon>
    </lineage>
</organism>
<proteinExistence type="predicted"/>
<evidence type="ECO:0000313" key="2">
    <source>
        <dbReference type="EMBL" id="MCW1887299.1"/>
    </source>
</evidence>